<sequence>MSSQYVSLAIGAHTWTPDNVTEVEGILQVMRKHGIKIIDTARSYGLGASETTIGLKKLAGEFDIDTKAATGIAPGAGHKILEFAKESLEALQTNKVRVFFIHAPDEDTPVDVQMEAIQTLYKQGAFETFGVSNFTPEQVIEFYNYAKSKDYVLPTVYQSSYSLAVRQNETRLFPTLRKLGISIQAYSPMAGGLLSKTPEYIESGKGNWDPNTITGKIFRDLYYKPSYLKMLEEFGKLSEETGVSRSGLAYRWVRYHSALKAELGDQMILGSVNAQQLEDAIGELNKGPLEAATVEKLESLWQLIKDDAPIDNLISVRKVVRGSA</sequence>
<evidence type="ECO:0000313" key="3">
    <source>
        <dbReference type="EMBL" id="OPB46531.1"/>
    </source>
</evidence>
<organism evidence="3 4">
    <name type="scientific">Trichoderma guizhouense</name>
    <dbReference type="NCBI Taxonomy" id="1491466"/>
    <lineage>
        <taxon>Eukaryota</taxon>
        <taxon>Fungi</taxon>
        <taxon>Dikarya</taxon>
        <taxon>Ascomycota</taxon>
        <taxon>Pezizomycotina</taxon>
        <taxon>Sordariomycetes</taxon>
        <taxon>Hypocreomycetidae</taxon>
        <taxon>Hypocreales</taxon>
        <taxon>Hypocreaceae</taxon>
        <taxon>Trichoderma</taxon>
    </lineage>
</organism>
<protein>
    <recommendedName>
        <fullName evidence="2">NADP-dependent oxidoreductase domain-containing protein</fullName>
    </recommendedName>
</protein>
<dbReference type="GO" id="GO:0016491">
    <property type="term" value="F:oxidoreductase activity"/>
    <property type="evidence" value="ECO:0007669"/>
    <property type="project" value="UniProtKB-KW"/>
</dbReference>
<accession>A0A1T3CZP3</accession>
<dbReference type="InterPro" id="IPR050523">
    <property type="entry name" value="AKR_Detox_Biosynth"/>
</dbReference>
<dbReference type="PANTHER" id="PTHR43364">
    <property type="entry name" value="NADH-SPECIFIC METHYLGLYOXAL REDUCTASE-RELATED"/>
    <property type="match status" value="1"/>
</dbReference>
<dbReference type="Pfam" id="PF00248">
    <property type="entry name" value="Aldo_ket_red"/>
    <property type="match status" value="1"/>
</dbReference>
<dbReference type="SUPFAM" id="SSF51430">
    <property type="entry name" value="NAD(P)-linked oxidoreductase"/>
    <property type="match status" value="1"/>
</dbReference>
<dbReference type="InterPro" id="IPR036812">
    <property type="entry name" value="NAD(P)_OxRdtase_dom_sf"/>
</dbReference>
<dbReference type="CDD" id="cd19075">
    <property type="entry name" value="AKR_AKR7A1-5"/>
    <property type="match status" value="1"/>
</dbReference>
<keyword evidence="4" id="KW-1185">Reference proteome</keyword>
<evidence type="ECO:0000259" key="2">
    <source>
        <dbReference type="Pfam" id="PF00248"/>
    </source>
</evidence>
<dbReference type="OrthoDB" id="2310150at2759"/>
<feature type="domain" description="NADP-dependent oxidoreductase" evidence="2">
    <location>
        <begin position="13"/>
        <end position="301"/>
    </location>
</feature>
<gene>
    <name evidence="3" type="ORF">A0O28_0066520</name>
</gene>
<dbReference type="EMBL" id="LVVK01000003">
    <property type="protein sequence ID" value="OPB46531.1"/>
    <property type="molecule type" value="Genomic_DNA"/>
</dbReference>
<dbReference type="Gene3D" id="3.20.20.100">
    <property type="entry name" value="NADP-dependent oxidoreductase domain"/>
    <property type="match status" value="1"/>
</dbReference>
<proteinExistence type="predicted"/>
<dbReference type="PANTHER" id="PTHR43364:SF4">
    <property type="entry name" value="NAD(P)-LINKED OXIDOREDUCTASE SUPERFAMILY PROTEIN"/>
    <property type="match status" value="1"/>
</dbReference>
<evidence type="ECO:0000256" key="1">
    <source>
        <dbReference type="ARBA" id="ARBA00023002"/>
    </source>
</evidence>
<dbReference type="AlphaFoldDB" id="A0A1T3CZP3"/>
<reference evidence="3 4" key="1">
    <citation type="submission" date="2016-04" db="EMBL/GenBank/DDBJ databases">
        <title>Multiple horizontal gene transfer events from other fungi enriched the ability of the initially mycotrophic fungus Trichoderma (Ascomycota) to feed on dead plant biomass.</title>
        <authorList>
            <person name="Atanasova L."/>
            <person name="Chenthamara K."/>
            <person name="Zhang J."/>
            <person name="Grujic M."/>
            <person name="Henrissat B."/>
            <person name="Kuo A."/>
            <person name="Aertz A."/>
            <person name="Salamov A."/>
            <person name="Lipzen A."/>
            <person name="Labutti K."/>
            <person name="Barry K."/>
            <person name="Miao Y."/>
            <person name="Rahimi M.J."/>
            <person name="Shen Q."/>
            <person name="Grigoriev I.V."/>
            <person name="Kubicek C.P."/>
            <person name="Druzhinina I.S."/>
        </authorList>
    </citation>
    <scope>NUCLEOTIDE SEQUENCE [LARGE SCALE GENOMIC DNA]</scope>
    <source>
        <strain evidence="3 4">NJAU 4742</strain>
    </source>
</reference>
<evidence type="ECO:0000313" key="4">
    <source>
        <dbReference type="Proteomes" id="UP000191004"/>
    </source>
</evidence>
<dbReference type="Proteomes" id="UP000191004">
    <property type="component" value="Unassembled WGS sequence"/>
</dbReference>
<dbReference type="InterPro" id="IPR023210">
    <property type="entry name" value="NADP_OxRdtase_dom"/>
</dbReference>
<keyword evidence="1" id="KW-0560">Oxidoreductase</keyword>
<name>A0A1T3CZP3_9HYPO</name>
<comment type="caution">
    <text evidence="3">The sequence shown here is derived from an EMBL/GenBank/DDBJ whole genome shotgun (WGS) entry which is preliminary data.</text>
</comment>